<evidence type="ECO:0000256" key="1">
    <source>
        <dbReference type="SAM" id="MobiDB-lite"/>
    </source>
</evidence>
<accession>A0A4Z0LBM7</accession>
<organism evidence="2 3">
    <name type="scientific">Flavobacterium humi</name>
    <dbReference type="NCBI Taxonomy" id="2562683"/>
    <lineage>
        <taxon>Bacteria</taxon>
        <taxon>Pseudomonadati</taxon>
        <taxon>Bacteroidota</taxon>
        <taxon>Flavobacteriia</taxon>
        <taxon>Flavobacteriales</taxon>
        <taxon>Flavobacteriaceae</taxon>
        <taxon>Flavobacterium</taxon>
    </lineage>
</organism>
<gene>
    <name evidence="2" type="ORF">E4635_05270</name>
</gene>
<dbReference type="RefSeq" id="WP_135525572.1">
    <property type="nucleotide sequence ID" value="NZ_SRLH01000002.1"/>
</dbReference>
<comment type="caution">
    <text evidence="2">The sequence shown here is derived from an EMBL/GenBank/DDBJ whole genome shotgun (WGS) entry which is preliminary data.</text>
</comment>
<keyword evidence="3" id="KW-1185">Reference proteome</keyword>
<proteinExistence type="predicted"/>
<feature type="region of interest" description="Disordered" evidence="1">
    <location>
        <begin position="16"/>
        <end position="38"/>
    </location>
</feature>
<evidence type="ECO:0000313" key="3">
    <source>
        <dbReference type="Proteomes" id="UP000297407"/>
    </source>
</evidence>
<protein>
    <submittedName>
        <fullName evidence="2">Uncharacterized protein</fullName>
    </submittedName>
</protein>
<dbReference type="Proteomes" id="UP000297407">
    <property type="component" value="Unassembled WGS sequence"/>
</dbReference>
<dbReference type="AlphaFoldDB" id="A0A4Z0LBM7"/>
<reference evidence="2 3" key="1">
    <citation type="submission" date="2019-04" db="EMBL/GenBank/DDBJ databases">
        <title>Flavobacterium sp. strain DS2-A Genome sequencing and assembly.</title>
        <authorList>
            <person name="Kim I."/>
        </authorList>
    </citation>
    <scope>NUCLEOTIDE SEQUENCE [LARGE SCALE GENOMIC DNA]</scope>
    <source>
        <strain evidence="2 3">DS2-A</strain>
    </source>
</reference>
<dbReference type="EMBL" id="SRLH01000002">
    <property type="protein sequence ID" value="TGD59262.1"/>
    <property type="molecule type" value="Genomic_DNA"/>
</dbReference>
<name>A0A4Z0LBM7_9FLAO</name>
<dbReference type="OrthoDB" id="1377368at2"/>
<feature type="compositionally biased region" description="Basic and acidic residues" evidence="1">
    <location>
        <begin position="23"/>
        <end position="36"/>
    </location>
</feature>
<sequence>MRFSLLKPQKIYYSKRKQKNRKKEKESHFTGRDAVRPKGIGISPEGWIARYEQDIMPKSFCQTENSPSYLRFLFYFFGKI</sequence>
<evidence type="ECO:0000313" key="2">
    <source>
        <dbReference type="EMBL" id="TGD59262.1"/>
    </source>
</evidence>